<protein>
    <submittedName>
        <fullName evidence="1">Uncharacterized protein</fullName>
    </submittedName>
</protein>
<accession>A0AAD5R6V1</accession>
<dbReference type="Proteomes" id="UP001196413">
    <property type="component" value="Unassembled WGS sequence"/>
</dbReference>
<sequence>MWYEELYNGGSALSFRVHRVNASRLPLGYLSSDIVQPVVGVNTGVVARSSATETGMVAPASIITKKFENLSEENQIAHIKDASTAKYHSSE</sequence>
<dbReference type="EMBL" id="JAHQIW010006818">
    <property type="protein sequence ID" value="KAJ1370636.1"/>
    <property type="molecule type" value="Genomic_DNA"/>
</dbReference>
<evidence type="ECO:0000313" key="2">
    <source>
        <dbReference type="Proteomes" id="UP001196413"/>
    </source>
</evidence>
<gene>
    <name evidence="1" type="ORF">KIN20_032408</name>
</gene>
<reference evidence="1" key="1">
    <citation type="submission" date="2021-06" db="EMBL/GenBank/DDBJ databases">
        <title>Parelaphostrongylus tenuis whole genome reference sequence.</title>
        <authorList>
            <person name="Garwood T.J."/>
            <person name="Larsen P.A."/>
            <person name="Fountain-Jones N.M."/>
            <person name="Garbe J.R."/>
            <person name="Macchietto M.G."/>
            <person name="Kania S.A."/>
            <person name="Gerhold R.W."/>
            <person name="Richards J.E."/>
            <person name="Wolf T.M."/>
        </authorList>
    </citation>
    <scope>NUCLEOTIDE SEQUENCE</scope>
    <source>
        <strain evidence="1">MNPRO001-30</strain>
        <tissue evidence="1">Meninges</tissue>
    </source>
</reference>
<keyword evidence="2" id="KW-1185">Reference proteome</keyword>
<evidence type="ECO:0000313" key="1">
    <source>
        <dbReference type="EMBL" id="KAJ1370636.1"/>
    </source>
</evidence>
<comment type="caution">
    <text evidence="1">The sequence shown here is derived from an EMBL/GenBank/DDBJ whole genome shotgun (WGS) entry which is preliminary data.</text>
</comment>
<dbReference type="AlphaFoldDB" id="A0AAD5R6V1"/>
<name>A0AAD5R6V1_PARTN</name>
<organism evidence="1 2">
    <name type="scientific">Parelaphostrongylus tenuis</name>
    <name type="common">Meningeal worm</name>
    <dbReference type="NCBI Taxonomy" id="148309"/>
    <lineage>
        <taxon>Eukaryota</taxon>
        <taxon>Metazoa</taxon>
        <taxon>Ecdysozoa</taxon>
        <taxon>Nematoda</taxon>
        <taxon>Chromadorea</taxon>
        <taxon>Rhabditida</taxon>
        <taxon>Rhabditina</taxon>
        <taxon>Rhabditomorpha</taxon>
        <taxon>Strongyloidea</taxon>
        <taxon>Metastrongylidae</taxon>
        <taxon>Parelaphostrongylus</taxon>
    </lineage>
</organism>
<proteinExistence type="predicted"/>